<keyword evidence="1" id="KW-0444">Lipid biosynthesis</keyword>
<dbReference type="EMBL" id="LYOZ01000052">
    <property type="protein sequence ID" value="OCH97072.1"/>
    <property type="molecule type" value="Genomic_DNA"/>
</dbReference>
<dbReference type="Pfam" id="PF04613">
    <property type="entry name" value="LpxD"/>
    <property type="match status" value="1"/>
</dbReference>
<dbReference type="SUPFAM" id="SSF51161">
    <property type="entry name" value="Trimeric LpxA-like enzymes"/>
    <property type="match status" value="1"/>
</dbReference>
<dbReference type="PANTHER" id="PTHR43378">
    <property type="entry name" value="UDP-3-O-ACYLGLUCOSAMINE N-ACYLTRANSFERASE"/>
    <property type="match status" value="1"/>
</dbReference>
<evidence type="ECO:0000256" key="2">
    <source>
        <dbReference type="ARBA" id="ARBA00022556"/>
    </source>
</evidence>
<keyword evidence="2" id="KW-0441">Lipid A biosynthesis</keyword>
<evidence type="ECO:0000256" key="1">
    <source>
        <dbReference type="ARBA" id="ARBA00022516"/>
    </source>
</evidence>
<dbReference type="Gene3D" id="1.20.5.170">
    <property type="match status" value="1"/>
</dbReference>
<protein>
    <submittedName>
        <fullName evidence="8">UDP-3-O-(3-hydroxymyristoyl)glucosamine N-acyltransferase</fullName>
    </submittedName>
</protein>
<evidence type="ECO:0000313" key="9">
    <source>
        <dbReference type="Proteomes" id="UP000093336"/>
    </source>
</evidence>
<dbReference type="NCBIfam" id="TIGR01853">
    <property type="entry name" value="lipid_A_lpxD"/>
    <property type="match status" value="1"/>
</dbReference>
<dbReference type="Gene3D" id="3.40.1390.10">
    <property type="entry name" value="MurE/MurF, N-terminal domain"/>
    <property type="match status" value="1"/>
</dbReference>
<dbReference type="InterPro" id="IPR020573">
    <property type="entry name" value="UDP_GlcNAc_AcTrfase_non-rep"/>
</dbReference>
<organism evidence="8 9">
    <name type="scientific">Legionella jamestowniensis</name>
    <dbReference type="NCBI Taxonomy" id="455"/>
    <lineage>
        <taxon>Bacteria</taxon>
        <taxon>Pseudomonadati</taxon>
        <taxon>Pseudomonadota</taxon>
        <taxon>Gammaproteobacteria</taxon>
        <taxon>Legionellales</taxon>
        <taxon>Legionellaceae</taxon>
        <taxon>Legionella</taxon>
    </lineage>
</organism>
<dbReference type="RefSeq" id="WP_065621251.1">
    <property type="nucleotide sequence ID" value="NZ_LYOZ01000052.1"/>
</dbReference>
<gene>
    <name evidence="8" type="ORF">A8135_05420</name>
</gene>
<keyword evidence="6" id="KW-0012">Acyltransferase</keyword>
<dbReference type="Proteomes" id="UP000093336">
    <property type="component" value="Unassembled WGS sequence"/>
</dbReference>
<dbReference type="Pfam" id="PF00132">
    <property type="entry name" value="Hexapep"/>
    <property type="match status" value="3"/>
</dbReference>
<dbReference type="InterPro" id="IPR011004">
    <property type="entry name" value="Trimer_LpxA-like_sf"/>
</dbReference>
<keyword evidence="5" id="KW-0443">Lipid metabolism</keyword>
<dbReference type="InterPro" id="IPR007691">
    <property type="entry name" value="LpxD"/>
</dbReference>
<keyword evidence="3" id="KW-0808">Transferase</keyword>
<dbReference type="Gene3D" id="2.160.10.10">
    <property type="entry name" value="Hexapeptide repeat proteins"/>
    <property type="match status" value="1"/>
</dbReference>
<evidence type="ECO:0000256" key="5">
    <source>
        <dbReference type="ARBA" id="ARBA00023098"/>
    </source>
</evidence>
<reference evidence="8 9" key="1">
    <citation type="submission" date="2016-05" db="EMBL/GenBank/DDBJ databases">
        <authorList>
            <person name="Prochazka B."/>
            <person name="Indra A."/>
            <person name="Hasenberger P."/>
            <person name="Blaschitz M."/>
            <person name="Wagner L."/>
            <person name="Wewalka G."/>
            <person name="Sorschag S."/>
            <person name="Schmid D."/>
            <person name="Ruppitsch W."/>
        </authorList>
    </citation>
    <scope>NUCLEOTIDE SEQUENCE [LARGE SCALE GENOMIC DNA]</scope>
    <source>
        <strain evidence="8 9">974010_12</strain>
    </source>
</reference>
<proteinExistence type="predicted"/>
<keyword evidence="9" id="KW-1185">Reference proteome</keyword>
<keyword evidence="4" id="KW-0677">Repeat</keyword>
<dbReference type="InterPro" id="IPR001451">
    <property type="entry name" value="Hexapep"/>
</dbReference>
<dbReference type="CDD" id="cd03352">
    <property type="entry name" value="LbH_LpxD"/>
    <property type="match status" value="1"/>
</dbReference>
<evidence type="ECO:0000256" key="4">
    <source>
        <dbReference type="ARBA" id="ARBA00022737"/>
    </source>
</evidence>
<evidence type="ECO:0000256" key="6">
    <source>
        <dbReference type="ARBA" id="ARBA00023315"/>
    </source>
</evidence>
<evidence type="ECO:0000313" key="8">
    <source>
        <dbReference type="EMBL" id="OCH97072.1"/>
    </source>
</evidence>
<comment type="caution">
    <text evidence="8">The sequence shown here is derived from an EMBL/GenBank/DDBJ whole genome shotgun (WGS) entry which is preliminary data.</text>
</comment>
<evidence type="ECO:0000256" key="3">
    <source>
        <dbReference type="ARBA" id="ARBA00022679"/>
    </source>
</evidence>
<dbReference type="NCBIfam" id="NF002060">
    <property type="entry name" value="PRK00892.1"/>
    <property type="match status" value="1"/>
</dbReference>
<evidence type="ECO:0000259" key="7">
    <source>
        <dbReference type="Pfam" id="PF04613"/>
    </source>
</evidence>
<accession>A0ABX2XR28</accession>
<name>A0ABX2XR28_9GAMM</name>
<sequence length="347" mass="36694">MSHYTLAALAQHLDGVLHGDACKPIQGVASLSLASQTDLSYFNHPTLMESLDNTQAGGVLVTETFLPYCRGNAIVVPDPLSSMAMAAALFIPKMNFYKGVHPTAIVSPDATIGKEVSIGENTVIGPEVILGDSVFIGANCVLENRVTVGAHTIIHHGVSLLHGVKIGNRAVIESGVIVGAAPFNSHKEYGCWHVGPAVGGVLLADEVRLGANTVVTRGSLGDTFIASGVHIDNLVMIAHDVIIGANSAVAGCAVIGAYAQLGEHCIVGGASCIAPYVHLADDIVITGMSTVNKSLTKPGVYSSGTMVCEHRQWRRNAARFRRLDDYITRLINLEKERSWTDSHKDSI</sequence>
<feature type="domain" description="UDP-3-O-[3-hydroxymyristoyl] glucosamine N-acyltransferase non-repeat region" evidence="7">
    <location>
        <begin position="25"/>
        <end position="89"/>
    </location>
</feature>
<dbReference type="PANTHER" id="PTHR43378:SF2">
    <property type="entry name" value="UDP-3-O-ACYLGLUCOSAMINE N-ACYLTRANSFERASE 1, MITOCHONDRIAL-RELATED"/>
    <property type="match status" value="1"/>
</dbReference>